<dbReference type="EMBL" id="UGSC01000001">
    <property type="protein sequence ID" value="SUA71255.1"/>
    <property type="molecule type" value="Genomic_DNA"/>
</dbReference>
<comment type="similarity">
    <text evidence="1 6">Belongs to the peptidase S8 family.</text>
</comment>
<feature type="signal peptide" evidence="8">
    <location>
        <begin position="1"/>
        <end position="29"/>
    </location>
</feature>
<evidence type="ECO:0000259" key="10">
    <source>
        <dbReference type="Pfam" id="PF05922"/>
    </source>
</evidence>
<dbReference type="RefSeq" id="WP_019688261.1">
    <property type="nucleotide sequence ID" value="NZ_CP036496.1"/>
</dbReference>
<dbReference type="PROSITE" id="PS00138">
    <property type="entry name" value="SUBTILASE_SER"/>
    <property type="match status" value="1"/>
</dbReference>
<dbReference type="GO" id="GO:0006508">
    <property type="term" value="P:proteolysis"/>
    <property type="evidence" value="ECO:0007669"/>
    <property type="project" value="UniProtKB-KW"/>
</dbReference>
<keyword evidence="8" id="KW-0732">Signal</keyword>
<dbReference type="Proteomes" id="UP000254400">
    <property type="component" value="Unassembled WGS sequence"/>
</dbReference>
<dbReference type="EC" id="3.4.21.62" evidence="11"/>
<dbReference type="Pfam" id="PF00082">
    <property type="entry name" value="Peptidase_S8"/>
    <property type="match status" value="1"/>
</dbReference>
<feature type="chain" id="PRO_5016878562" evidence="8">
    <location>
        <begin position="30"/>
        <end position="541"/>
    </location>
</feature>
<evidence type="ECO:0000256" key="3">
    <source>
        <dbReference type="ARBA" id="ARBA00022801"/>
    </source>
</evidence>
<dbReference type="GeneID" id="93347469"/>
<dbReference type="PANTHER" id="PTHR43399:SF4">
    <property type="entry name" value="CELL WALL-ASSOCIATED PROTEASE"/>
    <property type="match status" value="1"/>
</dbReference>
<feature type="active site" description="Charge relay system" evidence="5 6">
    <location>
        <position position="299"/>
    </location>
</feature>
<keyword evidence="3 6" id="KW-0378">Hydrolase</keyword>
<dbReference type="FunFam" id="3.40.50.200:FF:000043">
    <property type="entry name" value="Peptidase S8"/>
    <property type="match status" value="1"/>
</dbReference>
<evidence type="ECO:0000256" key="4">
    <source>
        <dbReference type="ARBA" id="ARBA00022825"/>
    </source>
</evidence>
<dbReference type="SUPFAM" id="SSF52743">
    <property type="entry name" value="Subtilisin-like"/>
    <property type="match status" value="1"/>
</dbReference>
<evidence type="ECO:0000256" key="5">
    <source>
        <dbReference type="PIRSR" id="PIRSR615500-1"/>
    </source>
</evidence>
<evidence type="ECO:0000256" key="2">
    <source>
        <dbReference type="ARBA" id="ARBA00022670"/>
    </source>
</evidence>
<proteinExistence type="inferred from homology"/>
<dbReference type="InterPro" id="IPR000209">
    <property type="entry name" value="Peptidase_S8/S53_dom"/>
</dbReference>
<evidence type="ECO:0000256" key="7">
    <source>
        <dbReference type="SAM" id="MobiDB-lite"/>
    </source>
</evidence>
<dbReference type="InterPro" id="IPR051048">
    <property type="entry name" value="Peptidase_S8/S53_subtilisin"/>
</dbReference>
<keyword evidence="2 6" id="KW-0645">Protease</keyword>
<evidence type="ECO:0000256" key="6">
    <source>
        <dbReference type="PROSITE-ProRule" id="PRU01240"/>
    </source>
</evidence>
<dbReference type="PANTHER" id="PTHR43399">
    <property type="entry name" value="SUBTILISIN-RELATED"/>
    <property type="match status" value="1"/>
</dbReference>
<sequence>MIKWKNIKKTLSVGFTAILAFSLISPVYADSSTTSSAGASSISAKVSAKLNQQFSASEYVTYLVKLKDQVDTESVAKHAFQKASAEQISPAAAKLSVRTTVVNSLMDTAEKTQQSVEEYLKKEVNNGNAKKYKSYFIVNAFAVTSTKEVMENLAILPEIDKILPDEKRELQKVEIDKDTQPIGEQSTAGQAVADQTAVDPAVTEENAQKSVQESVYKDAVTPSRVEWNISKIKAPQVWAKGIDGKGIVVANLDTGVEYTHPALKRKWRGLNASGQVVNPELSWYDAVNGASLPTDSHGHGTHTMGTSVGSDSNGTNQIGVAPGAKWIAVRVFNPDTTDSILLDGGQWILAPVDKNGKKHPELAPDVVNNSWGGGPGLDEWYRPVTKAWRAAQIFPEFSAGNTTLSNPGGPGSVANPANLPEAYATGATDINNKLASFSLRGPSPYGEVKPEISAPGVNIRSSVPGGVYEGGWNGTSMAGPHTAGLAALLLQAKPSLTVDQLEDVISKTATPLTDSQYPTSPNNGYGNGLIDALAAVNSVLN</sequence>
<dbReference type="EC" id="3.4.21.-" evidence="11"/>
<dbReference type="AlphaFoldDB" id="A0A378Y244"/>
<gene>
    <name evidence="11" type="primary">bpr_2</name>
    <name evidence="11" type="ORF">NCTC10343_04142</name>
</gene>
<feature type="active site" description="Charge relay system" evidence="5 6">
    <location>
        <position position="253"/>
    </location>
</feature>
<reference evidence="11 12" key="1">
    <citation type="submission" date="2018-06" db="EMBL/GenBank/DDBJ databases">
        <authorList>
            <consortium name="Pathogen Informatics"/>
            <person name="Doyle S."/>
        </authorList>
    </citation>
    <scope>NUCLEOTIDE SEQUENCE [LARGE SCALE GENOMIC DNA]</scope>
    <source>
        <strain evidence="11 12">NCTC10343</strain>
    </source>
</reference>
<dbReference type="Gene3D" id="3.40.50.200">
    <property type="entry name" value="Peptidase S8/S53 domain"/>
    <property type="match status" value="1"/>
</dbReference>
<evidence type="ECO:0000256" key="1">
    <source>
        <dbReference type="ARBA" id="ARBA00011073"/>
    </source>
</evidence>
<dbReference type="InterPro" id="IPR010259">
    <property type="entry name" value="S8pro/Inhibitor_I9"/>
</dbReference>
<dbReference type="InterPro" id="IPR036852">
    <property type="entry name" value="Peptidase_S8/S53_dom_sf"/>
</dbReference>
<evidence type="ECO:0000313" key="12">
    <source>
        <dbReference type="Proteomes" id="UP000254400"/>
    </source>
</evidence>
<feature type="region of interest" description="Disordered" evidence="7">
    <location>
        <begin position="180"/>
        <end position="199"/>
    </location>
</feature>
<evidence type="ECO:0000313" key="11">
    <source>
        <dbReference type="EMBL" id="SUA71255.1"/>
    </source>
</evidence>
<protein>
    <submittedName>
        <fullName evidence="11">Subtilisin BPN</fullName>
        <ecNumber evidence="11">3.4.21.-</ecNumber>
        <ecNumber evidence="11">3.4.21.62</ecNumber>
    </submittedName>
</protein>
<feature type="domain" description="Inhibitor I9" evidence="10">
    <location>
        <begin position="61"/>
        <end position="171"/>
    </location>
</feature>
<evidence type="ECO:0000259" key="9">
    <source>
        <dbReference type="Pfam" id="PF00082"/>
    </source>
</evidence>
<dbReference type="GO" id="GO:0004252">
    <property type="term" value="F:serine-type endopeptidase activity"/>
    <property type="evidence" value="ECO:0007669"/>
    <property type="project" value="UniProtKB-UniRule"/>
</dbReference>
<dbReference type="Pfam" id="PF05922">
    <property type="entry name" value="Inhibitor_I9"/>
    <property type="match status" value="1"/>
</dbReference>
<dbReference type="PROSITE" id="PS51892">
    <property type="entry name" value="SUBTILASE"/>
    <property type="match status" value="1"/>
</dbReference>
<accession>A0A378Y244</accession>
<dbReference type="PRINTS" id="PR00723">
    <property type="entry name" value="SUBTILISIN"/>
</dbReference>
<feature type="domain" description="Peptidase S8/S53" evidence="9">
    <location>
        <begin position="244"/>
        <end position="528"/>
    </location>
</feature>
<dbReference type="InterPro" id="IPR015500">
    <property type="entry name" value="Peptidase_S8_subtilisin-rel"/>
</dbReference>
<organism evidence="11 12">
    <name type="scientific">Paenibacillus polymyxa</name>
    <name type="common">Bacillus polymyxa</name>
    <dbReference type="NCBI Taxonomy" id="1406"/>
    <lineage>
        <taxon>Bacteria</taxon>
        <taxon>Bacillati</taxon>
        <taxon>Bacillota</taxon>
        <taxon>Bacilli</taxon>
        <taxon>Bacillales</taxon>
        <taxon>Paenibacillaceae</taxon>
        <taxon>Paenibacillus</taxon>
    </lineage>
</organism>
<name>A0A378Y244_PAEPO</name>
<keyword evidence="4 6" id="KW-0720">Serine protease</keyword>
<dbReference type="InterPro" id="IPR023828">
    <property type="entry name" value="Peptidase_S8_Ser-AS"/>
</dbReference>
<evidence type="ECO:0000256" key="8">
    <source>
        <dbReference type="SAM" id="SignalP"/>
    </source>
</evidence>
<feature type="active site" description="Charge relay system" evidence="5 6">
    <location>
        <position position="476"/>
    </location>
</feature>